<dbReference type="InterPro" id="IPR001650">
    <property type="entry name" value="Helicase_C-like"/>
</dbReference>
<keyword evidence="2" id="KW-0547">Nucleotide-binding</keyword>
<dbReference type="Pfam" id="PF00271">
    <property type="entry name" value="Helicase_C"/>
    <property type="match status" value="1"/>
</dbReference>
<feature type="domain" description="Helicase ATP-binding" evidence="1">
    <location>
        <begin position="392"/>
        <end position="541"/>
    </location>
</feature>
<gene>
    <name evidence="2" type="ORF">QT711_07565</name>
</gene>
<accession>A0ABU4G7T3</accession>
<dbReference type="CDD" id="cd18785">
    <property type="entry name" value="SF2_C"/>
    <property type="match status" value="1"/>
</dbReference>
<name>A0ABU4G7T3_9BACL</name>
<dbReference type="InterPro" id="IPR014001">
    <property type="entry name" value="Helicase_ATP-bd"/>
</dbReference>
<keyword evidence="2" id="KW-0067">ATP-binding</keyword>
<dbReference type="PROSITE" id="PS51192">
    <property type="entry name" value="HELICASE_ATP_BIND_1"/>
    <property type="match status" value="1"/>
</dbReference>
<dbReference type="Pfam" id="PF04851">
    <property type="entry name" value="ResIII"/>
    <property type="match status" value="1"/>
</dbReference>
<dbReference type="Pfam" id="PF22548">
    <property type="entry name" value="AEP-TOTE"/>
    <property type="match status" value="1"/>
</dbReference>
<keyword evidence="3" id="KW-1185">Reference proteome</keyword>
<evidence type="ECO:0000259" key="1">
    <source>
        <dbReference type="PROSITE" id="PS51192"/>
    </source>
</evidence>
<dbReference type="InterPro" id="IPR054347">
    <property type="entry name" value="TOTE_primase"/>
</dbReference>
<protein>
    <submittedName>
        <fullName evidence="2">DEAD/DEAH box helicase family protein</fullName>
    </submittedName>
</protein>
<dbReference type="InterPro" id="IPR006935">
    <property type="entry name" value="Helicase/UvrB_N"/>
</dbReference>
<dbReference type="SMART" id="SM00487">
    <property type="entry name" value="DEXDc"/>
    <property type="match status" value="1"/>
</dbReference>
<reference evidence="2 3" key="1">
    <citation type="submission" date="2023-06" db="EMBL/GenBank/DDBJ databases">
        <title>Sporosarcina sp. nov., isolated from Korean traditional fermented seafood 'Jeotgal'.</title>
        <authorList>
            <person name="Yang A.I."/>
            <person name="Shin N.-R."/>
        </authorList>
    </citation>
    <scope>NUCLEOTIDE SEQUENCE [LARGE SCALE GENOMIC DNA]</scope>
    <source>
        <strain evidence="2 3">KCTC13119</strain>
    </source>
</reference>
<dbReference type="InterPro" id="IPR027417">
    <property type="entry name" value="P-loop_NTPase"/>
</dbReference>
<keyword evidence="2" id="KW-0378">Hydrolase</keyword>
<dbReference type="PANTHER" id="PTHR47396:SF1">
    <property type="entry name" value="ATP-DEPENDENT HELICASE IRC3-RELATED"/>
    <property type="match status" value="1"/>
</dbReference>
<evidence type="ECO:0000313" key="3">
    <source>
        <dbReference type="Proteomes" id="UP001282284"/>
    </source>
</evidence>
<evidence type="ECO:0000313" key="2">
    <source>
        <dbReference type="EMBL" id="MDW0113040.1"/>
    </source>
</evidence>
<organism evidence="2 3">
    <name type="scientific">Sporosarcina saromensis</name>
    <dbReference type="NCBI Taxonomy" id="359365"/>
    <lineage>
        <taxon>Bacteria</taxon>
        <taxon>Bacillati</taxon>
        <taxon>Bacillota</taxon>
        <taxon>Bacilli</taxon>
        <taxon>Bacillales</taxon>
        <taxon>Caryophanaceae</taxon>
        <taxon>Sporosarcina</taxon>
    </lineage>
</organism>
<dbReference type="Gene3D" id="3.40.50.300">
    <property type="entry name" value="P-loop containing nucleotide triphosphate hydrolases"/>
    <property type="match status" value="2"/>
</dbReference>
<dbReference type="GO" id="GO:0004386">
    <property type="term" value="F:helicase activity"/>
    <property type="evidence" value="ECO:0007669"/>
    <property type="project" value="UniProtKB-KW"/>
</dbReference>
<dbReference type="SUPFAM" id="SSF52540">
    <property type="entry name" value="P-loop containing nucleoside triphosphate hydrolases"/>
    <property type="match status" value="2"/>
</dbReference>
<dbReference type="InterPro" id="IPR050742">
    <property type="entry name" value="Helicase_Restrict-Modif_Enz"/>
</dbReference>
<dbReference type="RefSeq" id="WP_317943123.1">
    <property type="nucleotide sequence ID" value="NZ_JAUBDI010000005.1"/>
</dbReference>
<comment type="caution">
    <text evidence="2">The sequence shown here is derived from an EMBL/GenBank/DDBJ whole genome shotgun (WGS) entry which is preliminary data.</text>
</comment>
<dbReference type="Proteomes" id="UP001282284">
    <property type="component" value="Unassembled WGS sequence"/>
</dbReference>
<proteinExistence type="predicted"/>
<dbReference type="PANTHER" id="PTHR47396">
    <property type="entry name" value="TYPE I RESTRICTION ENZYME ECOKI R PROTEIN"/>
    <property type="match status" value="1"/>
</dbReference>
<dbReference type="CDD" id="cd17926">
    <property type="entry name" value="DEXHc_RE"/>
    <property type="match status" value="1"/>
</dbReference>
<dbReference type="EMBL" id="JAUBDI010000005">
    <property type="protein sequence ID" value="MDW0113040.1"/>
    <property type="molecule type" value="Genomic_DNA"/>
</dbReference>
<sequence length="751" mass="84584">MDTTKNDTQLSDDYEKVVLENAYLKQMIHHLLPTVQLRPPEEIVTNASEPAEKIRLFKELFIGRTDVFARRWASSDGKVGYSPVVSNGKYVPLTNQVIYDHLRGEHVIGIYPMLSGDTCRFFVVDFDKGDWQKDVSAFVAICNEVFLPCYIEKSRSGNGAHVWMFFAEALPAVLARKLGNALLKKTQTRTSTSLSSYDRFFPSQDHLSASEGLGNLIALPLQQHARIQGNSEFVTSTFDSIDNQWAYLCSVIKIDNNLVRNALYVLGAPAPELFVNEQPVTITAVRKNGIHFALDHLSEAMLNQLKSLATFGNPEYHKAKAKRLSTQHLSARIECFDVTEKHLILPRGTERAIRDWIASTDYSIVWQDERYAGTLFETEFMGQLTMQQQDAMDQFMKNECGVLAATTGFGKTVTAAALIAERKVNTLIIVNRKQLQSQWIEQLATFLSIPKKAIGQIGGGKQTGTGKLDVATVQTLTANGISPLITQYGQVIIDECHHVSAYTNEQLLKMVRAKYVYGLTATPSRKDGLHPIIHMQCGPIVYKTHAKTQALIRPFHHVLKERFTSYQTTSSTLPSIYNELADNERRNQLIFNDVLLALEDGFTPLILTERVSHVETLANMFKGFAKNVVVLSGNLLKKKQTETLQTINELPAQEELVIIATGKYIGEGFDCARLSALFLTMPFASSEMLTQYVGRLHRQHDEKQEVRVYDYIDRKVPVLLNMSHKRMKGYKQLGYIREADQSSTADQLQLF</sequence>
<keyword evidence="2" id="KW-0347">Helicase</keyword>